<accession>A0ABQ3SKP8</accession>
<gene>
    <name evidence="2" type="ORF">Snoj_26260</name>
</gene>
<feature type="region of interest" description="Disordered" evidence="1">
    <location>
        <begin position="115"/>
        <end position="137"/>
    </location>
</feature>
<dbReference type="EMBL" id="BNEC01000003">
    <property type="protein sequence ID" value="GHI68708.1"/>
    <property type="molecule type" value="Genomic_DNA"/>
</dbReference>
<keyword evidence="3" id="KW-1185">Reference proteome</keyword>
<feature type="compositionally biased region" description="Basic and acidic residues" evidence="1">
    <location>
        <begin position="35"/>
        <end position="45"/>
    </location>
</feature>
<protein>
    <submittedName>
        <fullName evidence="2">Uncharacterized protein</fullName>
    </submittedName>
</protein>
<proteinExistence type="predicted"/>
<evidence type="ECO:0000313" key="2">
    <source>
        <dbReference type="EMBL" id="GHI68708.1"/>
    </source>
</evidence>
<name>A0ABQ3SKP8_9ACTN</name>
<sequence>MSGGEPGTPCGLRPTQADSATATGPPAPAPRMGHRPFDAPQRDAVEAGAAGRPAEPHDSGQWIHGRRYPTPATAPGVRPPVGRAAEPAGAVLAPSSEAEFHDWAVELLGPCSLPHPFPRGCAEDRNRSVQLPSWRMH</sequence>
<dbReference type="Proteomes" id="UP000613974">
    <property type="component" value="Unassembled WGS sequence"/>
</dbReference>
<reference evidence="3" key="1">
    <citation type="submission" date="2023-07" db="EMBL/GenBank/DDBJ databases">
        <title>Whole genome shotgun sequence of Streptomyces nojiriensis NBRC 13794.</title>
        <authorList>
            <person name="Komaki H."/>
            <person name="Tamura T."/>
        </authorList>
    </citation>
    <scope>NUCLEOTIDE SEQUENCE [LARGE SCALE GENOMIC DNA]</scope>
    <source>
        <strain evidence="3">NBRC 13794</strain>
    </source>
</reference>
<comment type="caution">
    <text evidence="2">The sequence shown here is derived from an EMBL/GenBank/DDBJ whole genome shotgun (WGS) entry which is preliminary data.</text>
</comment>
<evidence type="ECO:0000313" key="3">
    <source>
        <dbReference type="Proteomes" id="UP000613974"/>
    </source>
</evidence>
<feature type="region of interest" description="Disordered" evidence="1">
    <location>
        <begin position="1"/>
        <end position="85"/>
    </location>
</feature>
<organism evidence="2 3">
    <name type="scientific">Streptomyces nojiriensis</name>
    <dbReference type="NCBI Taxonomy" id="66374"/>
    <lineage>
        <taxon>Bacteria</taxon>
        <taxon>Bacillati</taxon>
        <taxon>Actinomycetota</taxon>
        <taxon>Actinomycetes</taxon>
        <taxon>Kitasatosporales</taxon>
        <taxon>Streptomycetaceae</taxon>
        <taxon>Streptomyces</taxon>
    </lineage>
</organism>
<evidence type="ECO:0000256" key="1">
    <source>
        <dbReference type="SAM" id="MobiDB-lite"/>
    </source>
</evidence>